<gene>
    <name evidence="2" type="ORF">ATH50_0625</name>
</gene>
<dbReference type="EMBL" id="REFS01000001">
    <property type="protein sequence ID" value="RMB25528.1"/>
    <property type="molecule type" value="Genomic_DNA"/>
</dbReference>
<feature type="transmembrane region" description="Helical" evidence="1">
    <location>
        <begin position="12"/>
        <end position="34"/>
    </location>
</feature>
<name>A0A3M0DTS3_9EURY</name>
<sequence>MRGSNPISRLGVIRFAGVVLATLGMSLGFGYAVLQAAQGASVWTVFVSGLPTWGCYLVAHYLVTGRFVDPGSESRELSMPPAGRPRVAFLCGVALMITGPPVGIYGMHVESAAITSLATAVFLVGYYTAHVASTGRLL</sequence>
<comment type="caution">
    <text evidence="2">The sequence shown here is derived from an EMBL/GenBank/DDBJ whole genome shotgun (WGS) entry which is preliminary data.</text>
</comment>
<dbReference type="Proteomes" id="UP000277326">
    <property type="component" value="Unassembled WGS sequence"/>
</dbReference>
<reference evidence="2 3" key="1">
    <citation type="journal article" date="2015" name="Stand. Genomic Sci.">
        <title>Genomic Encyclopedia of Bacterial and Archaeal Type Strains, Phase III: the genomes of soil and plant-associated and newly described type strains.</title>
        <authorList>
            <person name="Whitman W.B."/>
            <person name="Woyke T."/>
            <person name="Klenk H.P."/>
            <person name="Zhou Y."/>
            <person name="Lilburn T.G."/>
            <person name="Beck B.J."/>
            <person name="De Vos P."/>
            <person name="Vandamme P."/>
            <person name="Eisen J.A."/>
            <person name="Garrity G."/>
            <person name="Hugenholtz P."/>
            <person name="Kyrpides N.C."/>
        </authorList>
    </citation>
    <scope>NUCLEOTIDE SEQUENCE [LARGE SCALE GENOMIC DNA]</scope>
    <source>
        <strain evidence="2 3">CGMCC 1.10124</strain>
    </source>
</reference>
<dbReference type="AlphaFoldDB" id="A0A3M0DTS3"/>
<proteinExistence type="predicted"/>
<feature type="transmembrane region" description="Helical" evidence="1">
    <location>
        <begin position="85"/>
        <end position="105"/>
    </location>
</feature>
<evidence type="ECO:0000313" key="3">
    <source>
        <dbReference type="Proteomes" id="UP000277326"/>
    </source>
</evidence>
<evidence type="ECO:0000313" key="2">
    <source>
        <dbReference type="EMBL" id="RMB25528.1"/>
    </source>
</evidence>
<organism evidence="2 3">
    <name type="scientific">Haloplanus aerogenes</name>
    <dbReference type="NCBI Taxonomy" id="660522"/>
    <lineage>
        <taxon>Archaea</taxon>
        <taxon>Methanobacteriati</taxon>
        <taxon>Methanobacteriota</taxon>
        <taxon>Stenosarchaea group</taxon>
        <taxon>Halobacteria</taxon>
        <taxon>Halobacteriales</taxon>
        <taxon>Haloferacaceae</taxon>
        <taxon>Haloplanus</taxon>
    </lineage>
</organism>
<keyword evidence="1" id="KW-1133">Transmembrane helix</keyword>
<feature type="transmembrane region" description="Helical" evidence="1">
    <location>
        <begin position="40"/>
        <end position="64"/>
    </location>
</feature>
<evidence type="ECO:0000256" key="1">
    <source>
        <dbReference type="SAM" id="Phobius"/>
    </source>
</evidence>
<keyword evidence="1" id="KW-0472">Membrane</keyword>
<keyword evidence="1" id="KW-0812">Transmembrane</keyword>
<feature type="transmembrane region" description="Helical" evidence="1">
    <location>
        <begin position="111"/>
        <end position="129"/>
    </location>
</feature>
<accession>A0A3M0DTS3</accession>
<protein>
    <submittedName>
        <fullName evidence="2">Uncharacterized protein</fullName>
    </submittedName>
</protein>